<feature type="signal peptide" evidence="1">
    <location>
        <begin position="1"/>
        <end position="18"/>
    </location>
</feature>
<dbReference type="EMBL" id="CP093313">
    <property type="protein sequence ID" value="UWZ84956.1"/>
    <property type="molecule type" value="Genomic_DNA"/>
</dbReference>
<proteinExistence type="predicted"/>
<reference evidence="2" key="1">
    <citation type="submission" date="2021-04" db="EMBL/GenBank/DDBJ databases">
        <title>Phylogenetic analysis of Acidobacteriaceae.</title>
        <authorList>
            <person name="Qiu L."/>
            <person name="Zhang Q."/>
        </authorList>
    </citation>
    <scope>NUCLEOTIDE SEQUENCE</scope>
    <source>
        <strain evidence="2">DSM 25168</strain>
    </source>
</reference>
<organism evidence="2 3">
    <name type="scientific">Occallatibacter riparius</name>
    <dbReference type="NCBI Taxonomy" id="1002689"/>
    <lineage>
        <taxon>Bacteria</taxon>
        <taxon>Pseudomonadati</taxon>
        <taxon>Acidobacteriota</taxon>
        <taxon>Terriglobia</taxon>
        <taxon>Terriglobales</taxon>
        <taxon>Acidobacteriaceae</taxon>
        <taxon>Occallatibacter</taxon>
    </lineage>
</organism>
<dbReference type="RefSeq" id="WP_260794462.1">
    <property type="nucleotide sequence ID" value="NZ_CP093313.1"/>
</dbReference>
<protein>
    <recommendedName>
        <fullName evidence="4">DUF2147 domain-containing protein</fullName>
    </recommendedName>
</protein>
<gene>
    <name evidence="2" type="ORF">MOP44_03210</name>
</gene>
<dbReference type="AlphaFoldDB" id="A0A9J7BPZ9"/>
<accession>A0A9J7BPZ9</accession>
<feature type="chain" id="PRO_5039904724" description="DUF2147 domain-containing protein" evidence="1">
    <location>
        <begin position="19"/>
        <end position="111"/>
    </location>
</feature>
<keyword evidence="1" id="KW-0732">Signal</keyword>
<dbReference type="Proteomes" id="UP001059380">
    <property type="component" value="Chromosome"/>
</dbReference>
<name>A0A9J7BPZ9_9BACT</name>
<evidence type="ECO:0008006" key="4">
    <source>
        <dbReference type="Google" id="ProtNLM"/>
    </source>
</evidence>
<keyword evidence="3" id="KW-1185">Reference proteome</keyword>
<evidence type="ECO:0000313" key="2">
    <source>
        <dbReference type="EMBL" id="UWZ84956.1"/>
    </source>
</evidence>
<dbReference type="KEGG" id="orp:MOP44_03210"/>
<evidence type="ECO:0000313" key="3">
    <source>
        <dbReference type="Proteomes" id="UP001059380"/>
    </source>
</evidence>
<sequence length="111" mass="11766">MKRIVLLTAIALMLPAFAAAEDWSGVAIVDVQCSAKAKANPDAHTRDCALMCAKSGFGIVDQNGNFLKFDAKGNQEATKLLQSSSKKDHLRVNVTGTKSGDTIQVQSLSVS</sequence>
<evidence type="ECO:0000256" key="1">
    <source>
        <dbReference type="SAM" id="SignalP"/>
    </source>
</evidence>